<protein>
    <submittedName>
        <fullName evidence="1">Uncharacterized protein</fullName>
    </submittedName>
</protein>
<proteinExistence type="predicted"/>
<organism evidence="1">
    <name type="scientific">marine metagenome</name>
    <dbReference type="NCBI Taxonomy" id="408172"/>
    <lineage>
        <taxon>unclassified sequences</taxon>
        <taxon>metagenomes</taxon>
        <taxon>ecological metagenomes</taxon>
    </lineage>
</organism>
<accession>A0A382QXR2</accession>
<reference evidence="1" key="1">
    <citation type="submission" date="2018-05" db="EMBL/GenBank/DDBJ databases">
        <authorList>
            <person name="Lanie J.A."/>
            <person name="Ng W.-L."/>
            <person name="Kazmierczak K.M."/>
            <person name="Andrzejewski T.M."/>
            <person name="Davidsen T.M."/>
            <person name="Wayne K.J."/>
            <person name="Tettelin H."/>
            <person name="Glass J.I."/>
            <person name="Rusch D."/>
            <person name="Podicherti R."/>
            <person name="Tsui H.-C.T."/>
            <person name="Winkler M.E."/>
        </authorList>
    </citation>
    <scope>NUCLEOTIDE SEQUENCE</scope>
</reference>
<sequence length="65" mass="7366">MYKYTLFTVVLFSQLFAGYAVGDTISIEHQNVEFSYCYPNDSLSSTFSLSEYAGNIIMIEMAASW</sequence>
<dbReference type="AlphaFoldDB" id="A0A382QXR2"/>
<evidence type="ECO:0000313" key="1">
    <source>
        <dbReference type="EMBL" id="SVC89710.1"/>
    </source>
</evidence>
<dbReference type="EMBL" id="UINC01117346">
    <property type="protein sequence ID" value="SVC89710.1"/>
    <property type="molecule type" value="Genomic_DNA"/>
</dbReference>
<gene>
    <name evidence="1" type="ORF">METZ01_LOCUS342564</name>
</gene>
<name>A0A382QXR2_9ZZZZ</name>